<feature type="transmembrane region" description="Helical" evidence="1">
    <location>
        <begin position="261"/>
        <end position="281"/>
    </location>
</feature>
<dbReference type="EMBL" id="CP015351">
    <property type="protein sequence ID" value="ANS51687.1"/>
    <property type="molecule type" value="Genomic_DNA"/>
</dbReference>
<dbReference type="Proteomes" id="UP000092743">
    <property type="component" value="Plasmid p150790"/>
</dbReference>
<feature type="transmembrane region" description="Helical" evidence="1">
    <location>
        <begin position="452"/>
        <end position="477"/>
    </location>
</feature>
<feature type="transmembrane region" description="Helical" evidence="1">
    <location>
        <begin position="184"/>
        <end position="202"/>
    </location>
</feature>
<reference evidence="2 3" key="1">
    <citation type="submission" date="2016-04" db="EMBL/GenBank/DDBJ databases">
        <title>High quality genome of the nematocidal Bacillus thuringiensis MYBT18246.</title>
        <authorList>
            <person name="Hollensteiner J."/>
            <person name="Poehlein A."/>
            <person name="Sproeer C."/>
            <person name="Bunk B."/>
            <person name="Rosenstiel P."/>
            <person name="Schulenburg H."/>
            <person name="Liesegang H."/>
        </authorList>
    </citation>
    <scope>NUCLEOTIDE SEQUENCE [LARGE SCALE GENOMIC DNA]</scope>
    <source>
        <strain evidence="2 3">MYBT18246</strain>
        <plasmid evidence="2 3">p150790</plasmid>
    </source>
</reference>
<feature type="transmembrane region" description="Helical" evidence="1">
    <location>
        <begin position="367"/>
        <end position="386"/>
    </location>
</feature>
<feature type="transmembrane region" description="Helical" evidence="1">
    <location>
        <begin position="506"/>
        <end position="523"/>
    </location>
</feature>
<sequence>MNILKLLAIDFKLKFTTQYSAILNRFAFTKRISNRSLILCSMLLKIAIGIFMFYISTIVFNENYIWNILYGNVGFLIISCFIKSIASYKETALLKSDIYIYSLFSMEKIYNLNMFSSLLWALFGNISSLSLLLLLNMYLKGFVYTILSLTNCILLLIFIFTLFNKISASYFISKIQRPIGAIRFLFYAVFSYLFFFLGYKLVDILKTPFYVVRERIITSKILTDEDYAEKVTQEFSHSIMHPLQDSINKILFVSKSICDSIIFSPYMSFVLLLCIALVLSIKSKPLLNRFIVSLTNKKDLLYYFSKLYALFNRRIFKDDILGFEITLLERERFLISPKFFQMIFFTYESLFYMGLFVNLFQSSHDNVLEYLLFMALVLLIMFNHCFELRTEYPQLFLLGAIKEKIILFRFSGTGIYPLYRSKILLMYILMSIPAICLLMVTIYMMFIHITYIFGIIIICITFILVPIVQMWATTFLIKTDYITYMDVGATAEEELINKMQAIPRKILVLPLLYFLYFLLFMKIPVQVMFYIFSTYVIFYILISGAFIFVSKKYAVNNIKKFDSTWLRL</sequence>
<evidence type="ECO:0000256" key="1">
    <source>
        <dbReference type="SAM" id="Phobius"/>
    </source>
</evidence>
<dbReference type="RefSeq" id="WP_065486196.1">
    <property type="nucleotide sequence ID" value="NZ_CP015351.1"/>
</dbReference>
<evidence type="ECO:0000313" key="3">
    <source>
        <dbReference type="Proteomes" id="UP000092743"/>
    </source>
</evidence>
<feature type="transmembrane region" description="Helical" evidence="1">
    <location>
        <begin position="141"/>
        <end position="163"/>
    </location>
</feature>
<feature type="transmembrane region" description="Helical" evidence="1">
    <location>
        <begin position="339"/>
        <end position="361"/>
    </location>
</feature>
<feature type="transmembrane region" description="Helical" evidence="1">
    <location>
        <begin position="424"/>
        <end position="446"/>
    </location>
</feature>
<keyword evidence="1" id="KW-0812">Transmembrane</keyword>
<feature type="transmembrane region" description="Helical" evidence="1">
    <location>
        <begin position="109"/>
        <end position="135"/>
    </location>
</feature>
<keyword evidence="1" id="KW-0472">Membrane</keyword>
<keyword evidence="2" id="KW-0614">Plasmid</keyword>
<evidence type="ECO:0000313" key="2">
    <source>
        <dbReference type="EMBL" id="ANS51687.1"/>
    </source>
</evidence>
<feature type="transmembrane region" description="Helical" evidence="1">
    <location>
        <begin position="529"/>
        <end position="549"/>
    </location>
</feature>
<accession>A0A9W3SID2</accession>
<gene>
    <name evidence="2" type="ORF">BT246_63950</name>
</gene>
<proteinExistence type="predicted"/>
<feature type="transmembrane region" description="Helical" evidence="1">
    <location>
        <begin position="64"/>
        <end position="88"/>
    </location>
</feature>
<keyword evidence="1" id="KW-1133">Transmembrane helix</keyword>
<name>A0A9W3SID2_BACTU</name>
<organism evidence="2 3">
    <name type="scientific">Bacillus thuringiensis</name>
    <dbReference type="NCBI Taxonomy" id="1428"/>
    <lineage>
        <taxon>Bacteria</taxon>
        <taxon>Bacillati</taxon>
        <taxon>Bacillota</taxon>
        <taxon>Bacilli</taxon>
        <taxon>Bacillales</taxon>
        <taxon>Bacillaceae</taxon>
        <taxon>Bacillus</taxon>
        <taxon>Bacillus cereus group</taxon>
    </lineage>
</organism>
<feature type="transmembrane region" description="Helical" evidence="1">
    <location>
        <begin position="37"/>
        <end position="58"/>
    </location>
</feature>
<geneLocation type="plasmid" evidence="2 3">
    <name>p150790</name>
</geneLocation>
<protein>
    <submittedName>
        <fullName evidence="2">Uncharacterized protein</fullName>
    </submittedName>
</protein>
<dbReference type="AlphaFoldDB" id="A0A9W3SID2"/>